<keyword evidence="2" id="KW-0732">Signal</keyword>
<dbReference type="AlphaFoldDB" id="A0AAU9U3T0"/>
<protein>
    <recommendedName>
        <fullName evidence="3">DOMON domain-containing protein</fullName>
    </recommendedName>
</protein>
<dbReference type="InterPro" id="IPR005018">
    <property type="entry name" value="DOMON_domain"/>
</dbReference>
<accession>A0AAU9U3T0</accession>
<feature type="signal peptide" evidence="2">
    <location>
        <begin position="1"/>
        <end position="17"/>
    </location>
</feature>
<evidence type="ECO:0000256" key="1">
    <source>
        <dbReference type="SAM" id="MobiDB-lite"/>
    </source>
</evidence>
<dbReference type="Proteomes" id="UP001153954">
    <property type="component" value="Unassembled WGS sequence"/>
</dbReference>
<dbReference type="GO" id="GO:0030667">
    <property type="term" value="C:secretory granule membrane"/>
    <property type="evidence" value="ECO:0007669"/>
    <property type="project" value="TreeGrafter"/>
</dbReference>
<dbReference type="PANTHER" id="PTHR10157">
    <property type="entry name" value="DOPAMINE BETA HYDROXYLASE RELATED"/>
    <property type="match status" value="1"/>
</dbReference>
<evidence type="ECO:0000259" key="3">
    <source>
        <dbReference type="PROSITE" id="PS50836"/>
    </source>
</evidence>
<evidence type="ECO:0000313" key="4">
    <source>
        <dbReference type="EMBL" id="CAH2092792.1"/>
    </source>
</evidence>
<feature type="region of interest" description="Disordered" evidence="1">
    <location>
        <begin position="26"/>
        <end position="49"/>
    </location>
</feature>
<feature type="compositionally biased region" description="Polar residues" evidence="1">
    <location>
        <begin position="26"/>
        <end position="46"/>
    </location>
</feature>
<dbReference type="PANTHER" id="PTHR10157:SF23">
    <property type="entry name" value="MOXD1 HOMOLOG 1"/>
    <property type="match status" value="1"/>
</dbReference>
<dbReference type="CDD" id="cd09631">
    <property type="entry name" value="DOMON_DOH"/>
    <property type="match status" value="1"/>
</dbReference>
<evidence type="ECO:0000256" key="2">
    <source>
        <dbReference type="SAM" id="SignalP"/>
    </source>
</evidence>
<dbReference type="GO" id="GO:0004500">
    <property type="term" value="F:dopamine beta-monooxygenase activity"/>
    <property type="evidence" value="ECO:0007669"/>
    <property type="project" value="InterPro"/>
</dbReference>
<name>A0AAU9U3T0_EUPED</name>
<feature type="chain" id="PRO_5043639393" description="DOMON domain-containing protein" evidence="2">
    <location>
        <begin position="18"/>
        <end position="167"/>
    </location>
</feature>
<dbReference type="InterPro" id="IPR045266">
    <property type="entry name" value="DOH_DOMON"/>
</dbReference>
<dbReference type="InterPro" id="IPR000945">
    <property type="entry name" value="DBH-like"/>
</dbReference>
<dbReference type="GO" id="GO:0005507">
    <property type="term" value="F:copper ion binding"/>
    <property type="evidence" value="ECO:0007669"/>
    <property type="project" value="TreeGrafter"/>
</dbReference>
<feature type="domain" description="DOMON" evidence="3">
    <location>
        <begin position="89"/>
        <end position="167"/>
    </location>
</feature>
<proteinExistence type="predicted"/>
<dbReference type="GO" id="GO:0005615">
    <property type="term" value="C:extracellular space"/>
    <property type="evidence" value="ECO:0007669"/>
    <property type="project" value="TreeGrafter"/>
</dbReference>
<dbReference type="GO" id="GO:0042421">
    <property type="term" value="P:norepinephrine biosynthetic process"/>
    <property type="evidence" value="ECO:0007669"/>
    <property type="project" value="TreeGrafter"/>
</dbReference>
<keyword evidence="5" id="KW-1185">Reference proteome</keyword>
<gene>
    <name evidence="4" type="ORF">EEDITHA_LOCUS8517</name>
</gene>
<dbReference type="EMBL" id="CAKOGL010000012">
    <property type="protein sequence ID" value="CAH2092792.1"/>
    <property type="molecule type" value="Genomic_DNA"/>
</dbReference>
<organism evidence="4 5">
    <name type="scientific">Euphydryas editha</name>
    <name type="common">Edith's checkerspot</name>
    <dbReference type="NCBI Taxonomy" id="104508"/>
    <lineage>
        <taxon>Eukaryota</taxon>
        <taxon>Metazoa</taxon>
        <taxon>Ecdysozoa</taxon>
        <taxon>Arthropoda</taxon>
        <taxon>Hexapoda</taxon>
        <taxon>Insecta</taxon>
        <taxon>Pterygota</taxon>
        <taxon>Neoptera</taxon>
        <taxon>Endopterygota</taxon>
        <taxon>Lepidoptera</taxon>
        <taxon>Glossata</taxon>
        <taxon>Ditrysia</taxon>
        <taxon>Papilionoidea</taxon>
        <taxon>Nymphalidae</taxon>
        <taxon>Nymphalinae</taxon>
        <taxon>Euphydryas</taxon>
    </lineage>
</organism>
<dbReference type="GO" id="GO:0042420">
    <property type="term" value="P:dopamine catabolic process"/>
    <property type="evidence" value="ECO:0007669"/>
    <property type="project" value="TreeGrafter"/>
</dbReference>
<dbReference type="PROSITE" id="PS50836">
    <property type="entry name" value="DOMON"/>
    <property type="match status" value="1"/>
</dbReference>
<comment type="caution">
    <text evidence="4">The sequence shown here is derived from an EMBL/GenBank/DDBJ whole genome shotgun (WGS) entry which is preliminary data.</text>
</comment>
<reference evidence="4" key="1">
    <citation type="submission" date="2022-03" db="EMBL/GenBank/DDBJ databases">
        <authorList>
            <person name="Tunstrom K."/>
        </authorList>
    </citation>
    <scope>NUCLEOTIDE SEQUENCE</scope>
</reference>
<evidence type="ECO:0000313" key="5">
    <source>
        <dbReference type="Proteomes" id="UP001153954"/>
    </source>
</evidence>
<dbReference type="GO" id="GO:0006589">
    <property type="term" value="P:octopamine biosynthetic process"/>
    <property type="evidence" value="ECO:0007669"/>
    <property type="project" value="TreeGrafter"/>
</dbReference>
<dbReference type="Pfam" id="PF03351">
    <property type="entry name" value="DOMON"/>
    <property type="match status" value="1"/>
</dbReference>
<sequence>MHLQTILILSALFLCDAKLPRLKYTQPNELPTNSVQNSRSLGFQTENRNEKTSRIVEQYRTRHRRESFDSKSYESGLIWAHTERLDENSDVILRWVNTDSTITFRLEARTHGYVALGFNSARNMRGADLVVAWVDDKYGNAQILAILKISSNTVLLKNLMNKYTWTS</sequence>